<keyword evidence="2" id="KW-0645">Protease</keyword>
<feature type="chain" id="PRO_5001729249" evidence="6">
    <location>
        <begin position="19"/>
        <end position="470"/>
    </location>
</feature>
<dbReference type="GO" id="GO:0004180">
    <property type="term" value="F:carboxypeptidase activity"/>
    <property type="evidence" value="ECO:0007669"/>
    <property type="project" value="UniProtKB-KW"/>
</dbReference>
<dbReference type="Pfam" id="PF05577">
    <property type="entry name" value="Peptidase_S28"/>
    <property type="match status" value="1"/>
</dbReference>
<dbReference type="OrthoDB" id="330834at2759"/>
<proteinExistence type="inferred from homology"/>
<evidence type="ECO:0000256" key="1">
    <source>
        <dbReference type="ARBA" id="ARBA00011079"/>
    </source>
</evidence>
<dbReference type="InterPro" id="IPR008758">
    <property type="entry name" value="Peptidase_S28"/>
</dbReference>
<dbReference type="OMA" id="WQYCSEW"/>
<dbReference type="Proteomes" id="UP000039865">
    <property type="component" value="Unassembled WGS sequence"/>
</dbReference>
<evidence type="ECO:0000313" key="8">
    <source>
        <dbReference type="Proteomes" id="UP000039865"/>
    </source>
</evidence>
<evidence type="ECO:0000256" key="3">
    <source>
        <dbReference type="ARBA" id="ARBA00022729"/>
    </source>
</evidence>
<dbReference type="GO" id="GO:0008239">
    <property type="term" value="F:dipeptidyl-peptidase activity"/>
    <property type="evidence" value="ECO:0007669"/>
    <property type="project" value="TreeGrafter"/>
</dbReference>
<dbReference type="GO" id="GO:0070008">
    <property type="term" value="F:serine-type exopeptidase activity"/>
    <property type="evidence" value="ECO:0007669"/>
    <property type="project" value="InterPro"/>
</dbReference>
<gene>
    <name evidence="7" type="primary">Contig18294.g19432</name>
    <name evidence="7" type="ORF">STYLEM_5977</name>
</gene>
<dbReference type="InterPro" id="IPR029058">
    <property type="entry name" value="AB_hydrolase_fold"/>
</dbReference>
<accession>A0A078A8A5</accession>
<dbReference type="PANTHER" id="PTHR11010:SF11">
    <property type="entry name" value="THYMUS-SPECIFIC SERINE PROTEASE"/>
    <property type="match status" value="1"/>
</dbReference>
<dbReference type="Gene3D" id="1.20.120.980">
    <property type="entry name" value="Serine carboxypeptidase S28, SKS domain"/>
    <property type="match status" value="1"/>
</dbReference>
<keyword evidence="8" id="KW-1185">Reference proteome</keyword>
<evidence type="ECO:0000256" key="2">
    <source>
        <dbReference type="ARBA" id="ARBA00022670"/>
    </source>
</evidence>
<evidence type="ECO:0000256" key="4">
    <source>
        <dbReference type="ARBA" id="ARBA00022801"/>
    </source>
</evidence>
<dbReference type="GO" id="GO:0006508">
    <property type="term" value="P:proteolysis"/>
    <property type="evidence" value="ECO:0007669"/>
    <property type="project" value="UniProtKB-KW"/>
</dbReference>
<sequence length="470" mass="53674">MLKQILISIIALAGLVSAKFSFDDIKFNEYNFTQLVDHTQGSSDKRTFNQRYFVSTDYFDKDTGPVFLYICGEGTCKPPTDRGYPVMVAKVMSAMFVVLEHRFYGSSQPFEDWQTANLHYLNATLALADLANFIDYVQSSIKAQYGGNDRKVVTIGGSYPGALSAWFKAAYQDKAVAAWSSSGVIQPIRNFDLFDTDIYTATSRSGPLCPQVIQEITTYIDTAFRNHEKGKDDDYSYILRVFGIDQVKNAGDFMFFIADIFTIGVQYGGRKELCQILMSLEFTDVKNRVPVIAQYAKNQKLDFSQYDRVALQNVTYDIDKNMRQWTWQYCTEFGWFQVPADKNPMRSAYINADYWVPYCEEVFGIKIGDPNIKYYTDTYGGLDINAKNIYFVNSIEDPWQWAGMRTIHNKDTQKDLVATLIDCNDCGHCQDLKTPSDADPPALRLARDDILLKLKGWINPTTPKERLFLE</sequence>
<keyword evidence="4" id="KW-0378">Hydrolase</keyword>
<dbReference type="PANTHER" id="PTHR11010">
    <property type="entry name" value="PROTEASE S28 PRO-X CARBOXYPEPTIDASE-RELATED"/>
    <property type="match status" value="1"/>
</dbReference>
<evidence type="ECO:0000256" key="5">
    <source>
        <dbReference type="ARBA" id="ARBA00023180"/>
    </source>
</evidence>
<dbReference type="EMBL" id="CCKQ01005749">
    <property type="protein sequence ID" value="CDW77011.1"/>
    <property type="molecule type" value="Genomic_DNA"/>
</dbReference>
<keyword evidence="3 6" id="KW-0732">Signal</keyword>
<reference evidence="7 8" key="1">
    <citation type="submission" date="2014-06" db="EMBL/GenBank/DDBJ databases">
        <authorList>
            <person name="Swart Estienne"/>
        </authorList>
    </citation>
    <scope>NUCLEOTIDE SEQUENCE [LARGE SCALE GENOMIC DNA]</scope>
    <source>
        <strain evidence="7 8">130c</strain>
    </source>
</reference>
<dbReference type="Gene3D" id="3.40.50.1820">
    <property type="entry name" value="alpha/beta hydrolase"/>
    <property type="match status" value="1"/>
</dbReference>
<organism evidence="7 8">
    <name type="scientific">Stylonychia lemnae</name>
    <name type="common">Ciliate</name>
    <dbReference type="NCBI Taxonomy" id="5949"/>
    <lineage>
        <taxon>Eukaryota</taxon>
        <taxon>Sar</taxon>
        <taxon>Alveolata</taxon>
        <taxon>Ciliophora</taxon>
        <taxon>Intramacronucleata</taxon>
        <taxon>Spirotrichea</taxon>
        <taxon>Stichotrichia</taxon>
        <taxon>Sporadotrichida</taxon>
        <taxon>Oxytrichidae</taxon>
        <taxon>Stylonychinae</taxon>
        <taxon>Stylonychia</taxon>
    </lineage>
</organism>
<comment type="similarity">
    <text evidence="1">Belongs to the peptidase S28 family.</text>
</comment>
<dbReference type="InParanoid" id="A0A078A8A5"/>
<evidence type="ECO:0000313" key="7">
    <source>
        <dbReference type="EMBL" id="CDW77011.1"/>
    </source>
</evidence>
<feature type="signal peptide" evidence="6">
    <location>
        <begin position="1"/>
        <end position="18"/>
    </location>
</feature>
<dbReference type="AlphaFoldDB" id="A0A078A8A5"/>
<name>A0A078A8A5_STYLE</name>
<keyword evidence="7" id="KW-0121">Carboxypeptidase</keyword>
<evidence type="ECO:0000256" key="6">
    <source>
        <dbReference type="SAM" id="SignalP"/>
    </source>
</evidence>
<keyword evidence="5" id="KW-0325">Glycoprotein</keyword>
<dbReference type="InterPro" id="IPR042269">
    <property type="entry name" value="Ser_carbopepase_S28_SKS"/>
</dbReference>
<protein>
    <submittedName>
        <fullName evidence="7">Serine carboxypeptidase s28 family protein</fullName>
    </submittedName>
</protein>
<dbReference type="SUPFAM" id="SSF53474">
    <property type="entry name" value="alpha/beta-Hydrolases"/>
    <property type="match status" value="1"/>
</dbReference>